<dbReference type="PROSITE" id="PS50850">
    <property type="entry name" value="MFS"/>
    <property type="match status" value="1"/>
</dbReference>
<feature type="transmembrane region" description="Helical" evidence="7">
    <location>
        <begin position="200"/>
        <end position="219"/>
    </location>
</feature>
<dbReference type="InterPro" id="IPR010573">
    <property type="entry name" value="MFS_Str1/Tri12-like"/>
</dbReference>
<dbReference type="SUPFAM" id="SSF103473">
    <property type="entry name" value="MFS general substrate transporter"/>
    <property type="match status" value="1"/>
</dbReference>
<dbReference type="EMBL" id="KN848063">
    <property type="protein sequence ID" value="KIY02791.1"/>
    <property type="molecule type" value="Genomic_DNA"/>
</dbReference>
<dbReference type="HAMAP" id="MF_00221">
    <property type="entry name" value="NRAMP"/>
    <property type="match status" value="1"/>
</dbReference>
<evidence type="ECO:0000259" key="8">
    <source>
        <dbReference type="PROSITE" id="PS50850"/>
    </source>
</evidence>
<sequence>MNCPSRPDQIDVDKHPGWNQSPHEMNSDATTRADLNGVVNQRARREHESSIHLDSKCTAPLVLGIQDNTRDGGPSTAANTCDGDRNKAVEFETEISTCTQTDGTAGARAPQPRPWHSKTLDVMFKYAKFVGPGFIISVAYIDPGNYATDVQAGAETRYRHLFIILLSNLIAIFLQSLCIRLGSVTGLNLAENCRKHLPRYVVYFLWIIAEAAIVATDVAEVLGTAISLNLLFHIPLVAGCAISLVDVFILLAFYNPEDGSIRRLRFFEYFVSALVLGVFICFCIQLTYIRHTSAREVFLGFVPSSAVIDGNGVYLSCGIIGATVMPHAIFLGSGIVQPRLKLFDEHYDASTPPAYTETQDLKDKYRPSIQAIRSCLTYSIVELVTALFTFALFVNSAILIVAGASLYGNNDAANADLFGIHALLDQTLGKVAGVIFALALLMSGTSAGIVCTMAGQMVSEGMLQWQTRPWVRRLVTRSISIIPSIVVAAAVGKKGVSEALNNSQIALSVALPFVSAPLIWFTCKSSIMTVTSDADGNRVDEGISVNMRNSWWVAVLGVLVWLLLVVLNVALIVLAGLDGLRTYGDDEDHDREPPWTTKRVLALVAQAFLWTGSQIPVYLLGGITPYIYSDIGGVDRWTWLVLAYLLTLASICPFVGSLSDLIGRRYVSLLGSVLLIVAMIIAGTAKDMDTFIAGMGISGVGAGICELNSLAVTSELAPTRKRGVYVAILVFTIVPFCPSVLYGQLIAYHGTWRYCALLSGIWAAIGFFGTLFFYFPPPRPNSRGLTKKEMIGEIDFVGGFLSISGLVLFLAGLQWGGYQYKWSSAHALVPLILGAFLVFVAFPIWEIKFAEFRMFPSRMK</sequence>
<dbReference type="OrthoDB" id="409173at2759"/>
<dbReference type="GO" id="GO:0034755">
    <property type="term" value="P:iron ion transmembrane transport"/>
    <property type="evidence" value="ECO:0007669"/>
    <property type="project" value="TreeGrafter"/>
</dbReference>
<dbReference type="InterPro" id="IPR020846">
    <property type="entry name" value="MFS_dom"/>
</dbReference>
<dbReference type="PRINTS" id="PR00447">
    <property type="entry name" value="NATRESASSCMP"/>
</dbReference>
<feature type="transmembrane region" description="Helical" evidence="7">
    <location>
        <begin position="691"/>
        <end position="712"/>
    </location>
</feature>
<evidence type="ECO:0000256" key="2">
    <source>
        <dbReference type="ARBA" id="ARBA00022448"/>
    </source>
</evidence>
<evidence type="ECO:0000313" key="9">
    <source>
        <dbReference type="EMBL" id="KIY02791.1"/>
    </source>
</evidence>
<feature type="transmembrane region" description="Helical" evidence="7">
    <location>
        <begin position="231"/>
        <end position="254"/>
    </location>
</feature>
<organism evidence="9 10">
    <name type="scientific">Fonsecaea multimorphosa CBS 102226</name>
    <dbReference type="NCBI Taxonomy" id="1442371"/>
    <lineage>
        <taxon>Eukaryota</taxon>
        <taxon>Fungi</taxon>
        <taxon>Dikarya</taxon>
        <taxon>Ascomycota</taxon>
        <taxon>Pezizomycotina</taxon>
        <taxon>Eurotiomycetes</taxon>
        <taxon>Chaetothyriomycetidae</taxon>
        <taxon>Chaetothyriales</taxon>
        <taxon>Herpotrichiellaceae</taxon>
        <taxon>Fonsecaea</taxon>
    </lineage>
</organism>
<dbReference type="Proteomes" id="UP000053411">
    <property type="component" value="Unassembled WGS sequence"/>
</dbReference>
<feature type="region of interest" description="Disordered" evidence="6">
    <location>
        <begin position="1"/>
        <end position="31"/>
    </location>
</feature>
<feature type="transmembrane region" description="Helical" evidence="7">
    <location>
        <begin position="827"/>
        <end position="845"/>
    </location>
</feature>
<feature type="transmembrane region" description="Helical" evidence="7">
    <location>
        <begin position="751"/>
        <end position="775"/>
    </location>
</feature>
<feature type="transmembrane region" description="Helical" evidence="7">
    <location>
        <begin position="551"/>
        <end position="577"/>
    </location>
</feature>
<feature type="transmembrane region" description="Helical" evidence="7">
    <location>
        <begin position="266"/>
        <end position="289"/>
    </location>
</feature>
<reference evidence="9 10" key="1">
    <citation type="submission" date="2015-01" db="EMBL/GenBank/DDBJ databases">
        <title>The Genome Sequence of Fonsecaea multimorphosa CBS 102226.</title>
        <authorList>
            <consortium name="The Broad Institute Genomics Platform"/>
            <person name="Cuomo C."/>
            <person name="de Hoog S."/>
            <person name="Gorbushina A."/>
            <person name="Stielow B."/>
            <person name="Teixiera M."/>
            <person name="Abouelleil A."/>
            <person name="Chapman S.B."/>
            <person name="Priest M."/>
            <person name="Young S.K."/>
            <person name="Wortman J."/>
            <person name="Nusbaum C."/>
            <person name="Birren B."/>
        </authorList>
    </citation>
    <scope>NUCLEOTIDE SEQUENCE [LARGE SCALE GENOMIC DNA]</scope>
    <source>
        <strain evidence="9 10">CBS 102226</strain>
    </source>
</reference>
<dbReference type="NCBIfam" id="NF037982">
    <property type="entry name" value="Nramp_1"/>
    <property type="match status" value="1"/>
</dbReference>
<dbReference type="AlphaFoldDB" id="A0A0D2HLM0"/>
<dbReference type="GeneID" id="27707002"/>
<feature type="transmembrane region" description="Helical" evidence="7">
    <location>
        <begin position="161"/>
        <end position="179"/>
    </location>
</feature>
<dbReference type="GO" id="GO:0015086">
    <property type="term" value="F:cadmium ion transmembrane transporter activity"/>
    <property type="evidence" value="ECO:0007669"/>
    <property type="project" value="TreeGrafter"/>
</dbReference>
<feature type="transmembrane region" description="Helical" evidence="7">
    <location>
        <begin position="637"/>
        <end position="659"/>
    </location>
</feature>
<proteinExistence type="inferred from homology"/>
<feature type="transmembrane region" description="Helical" evidence="7">
    <location>
        <begin position="724"/>
        <end position="745"/>
    </location>
</feature>
<dbReference type="GO" id="GO:0005886">
    <property type="term" value="C:plasma membrane"/>
    <property type="evidence" value="ECO:0007669"/>
    <property type="project" value="TreeGrafter"/>
</dbReference>
<keyword evidence="4 7" id="KW-1133">Transmembrane helix</keyword>
<feature type="compositionally biased region" description="Polar residues" evidence="6">
    <location>
        <begin position="18"/>
        <end position="30"/>
    </location>
</feature>
<dbReference type="VEuPathDB" id="FungiDB:Z520_01256"/>
<dbReference type="NCBIfam" id="TIGR01197">
    <property type="entry name" value="nramp"/>
    <property type="match status" value="1"/>
</dbReference>
<dbReference type="Pfam" id="PF01566">
    <property type="entry name" value="Nramp"/>
    <property type="match status" value="1"/>
</dbReference>
<dbReference type="RefSeq" id="XP_016636913.1">
    <property type="nucleotide sequence ID" value="XM_016771774.1"/>
</dbReference>
<accession>A0A0D2HLM0</accession>
<keyword evidence="3 7" id="KW-0812">Transmembrane</keyword>
<dbReference type="Gene3D" id="1.20.1250.20">
    <property type="entry name" value="MFS general substrate transporter like domains"/>
    <property type="match status" value="1"/>
</dbReference>
<feature type="transmembrane region" description="Helical" evidence="7">
    <location>
        <begin position="796"/>
        <end position="815"/>
    </location>
</feature>
<gene>
    <name evidence="9" type="ORF">Z520_01256</name>
</gene>
<evidence type="ECO:0000256" key="5">
    <source>
        <dbReference type="ARBA" id="ARBA00023136"/>
    </source>
</evidence>
<feature type="transmembrane region" description="Helical" evidence="7">
    <location>
        <begin position="123"/>
        <end position="141"/>
    </location>
</feature>
<evidence type="ECO:0000256" key="4">
    <source>
        <dbReference type="ARBA" id="ARBA00022989"/>
    </source>
</evidence>
<keyword evidence="5 7" id="KW-0472">Membrane</keyword>
<dbReference type="GO" id="GO:0030026">
    <property type="term" value="P:intracellular manganese ion homeostasis"/>
    <property type="evidence" value="ECO:0007669"/>
    <property type="project" value="TreeGrafter"/>
</dbReference>
<dbReference type="InterPro" id="IPR001046">
    <property type="entry name" value="NRAMP_fam"/>
</dbReference>
<evidence type="ECO:0000256" key="6">
    <source>
        <dbReference type="SAM" id="MobiDB-lite"/>
    </source>
</evidence>
<feature type="transmembrane region" description="Helical" evidence="7">
    <location>
        <begin position="428"/>
        <end position="453"/>
    </location>
</feature>
<dbReference type="Pfam" id="PF06609">
    <property type="entry name" value="TRI12"/>
    <property type="match status" value="1"/>
</dbReference>
<dbReference type="STRING" id="1442371.A0A0D2HLM0"/>
<dbReference type="FunFam" id="1.20.1250.20:FF:000784">
    <property type="entry name" value="MFS drug efflux pump"/>
    <property type="match status" value="1"/>
</dbReference>
<evidence type="ECO:0000256" key="3">
    <source>
        <dbReference type="ARBA" id="ARBA00022692"/>
    </source>
</evidence>
<evidence type="ECO:0000256" key="7">
    <source>
        <dbReference type="SAM" id="Phobius"/>
    </source>
</evidence>
<protein>
    <recommendedName>
        <fullName evidence="8">Major facilitator superfamily (MFS) profile domain-containing protein</fullName>
    </recommendedName>
</protein>
<keyword evidence="2" id="KW-0813">Transport</keyword>
<name>A0A0D2HLM0_9EURO</name>
<dbReference type="PANTHER" id="PTHR11706">
    <property type="entry name" value="SOLUTE CARRIER PROTEIN FAMILY 11 MEMBER"/>
    <property type="match status" value="1"/>
</dbReference>
<feature type="domain" description="Major facilitator superfamily (MFS) profile" evidence="8">
    <location>
        <begin position="600"/>
        <end position="860"/>
    </location>
</feature>
<feature type="transmembrane region" description="Helical" evidence="7">
    <location>
        <begin position="666"/>
        <end position="685"/>
    </location>
</feature>
<evidence type="ECO:0000313" key="10">
    <source>
        <dbReference type="Proteomes" id="UP000053411"/>
    </source>
</evidence>
<dbReference type="PANTHER" id="PTHR11706:SF101">
    <property type="entry name" value="MANGANESE TRANSPORTER SMF1"/>
    <property type="match status" value="1"/>
</dbReference>
<dbReference type="InterPro" id="IPR036259">
    <property type="entry name" value="MFS_trans_sf"/>
</dbReference>
<feature type="transmembrane region" description="Helical" evidence="7">
    <location>
        <begin position="383"/>
        <end position="408"/>
    </location>
</feature>
<comment type="subcellular location">
    <subcellularLocation>
        <location evidence="1">Membrane</location>
        <topology evidence="1">Multi-pass membrane protein</topology>
    </subcellularLocation>
</comment>
<evidence type="ECO:0000256" key="1">
    <source>
        <dbReference type="ARBA" id="ARBA00004141"/>
    </source>
</evidence>
<feature type="transmembrane region" description="Helical" evidence="7">
    <location>
        <begin position="474"/>
        <end position="492"/>
    </location>
</feature>
<keyword evidence="10" id="KW-1185">Reference proteome</keyword>
<dbReference type="GO" id="GO:0005384">
    <property type="term" value="F:manganese ion transmembrane transporter activity"/>
    <property type="evidence" value="ECO:0007669"/>
    <property type="project" value="TreeGrafter"/>
</dbReference>
<feature type="transmembrane region" description="Helical" evidence="7">
    <location>
        <begin position="313"/>
        <end position="336"/>
    </location>
</feature>